<dbReference type="VEuPathDB" id="TriTrypDB:LpyrH10_14_1690"/>
<keyword evidence="2" id="KW-1185">Reference proteome</keyword>
<evidence type="ECO:0000313" key="2">
    <source>
        <dbReference type="Proteomes" id="UP000037923"/>
    </source>
</evidence>
<accession>A0A0M9FXT9</accession>
<dbReference type="RefSeq" id="XP_015656759.1">
    <property type="nucleotide sequence ID" value="XM_015804781.1"/>
</dbReference>
<evidence type="ECO:0000313" key="1">
    <source>
        <dbReference type="EMBL" id="KPA78320.1"/>
    </source>
</evidence>
<gene>
    <name evidence="1" type="ORF">ABB37_06454</name>
</gene>
<dbReference type="Proteomes" id="UP000037923">
    <property type="component" value="Unassembled WGS sequence"/>
</dbReference>
<protein>
    <submittedName>
        <fullName evidence="1">Unspecified product</fullName>
    </submittedName>
</protein>
<sequence length="130" mass="14468">MFWLEGWSRLGGAVERTRSSTVAEHDPLIYRRTCSWEMLMTTMMTVPFVSHATHSRSLGGNYIPSMLFHRIPSGARAERACALVCCCVRVCGAKASENTVEVLFYPHHFACTCAVREKTGAHACRVPCEA</sequence>
<proteinExistence type="predicted"/>
<organism evidence="1 2">
    <name type="scientific">Leptomonas pyrrhocoris</name>
    <name type="common">Firebug parasite</name>
    <dbReference type="NCBI Taxonomy" id="157538"/>
    <lineage>
        <taxon>Eukaryota</taxon>
        <taxon>Discoba</taxon>
        <taxon>Euglenozoa</taxon>
        <taxon>Kinetoplastea</taxon>
        <taxon>Metakinetoplastina</taxon>
        <taxon>Trypanosomatida</taxon>
        <taxon>Trypanosomatidae</taxon>
        <taxon>Leishmaniinae</taxon>
        <taxon>Leptomonas</taxon>
    </lineage>
</organism>
<reference evidence="1 2" key="1">
    <citation type="submission" date="2015-07" db="EMBL/GenBank/DDBJ databases">
        <title>High-quality genome of monoxenous trypanosomatid Leptomonas pyrrhocoris.</title>
        <authorList>
            <person name="Flegontov P."/>
            <person name="Butenko A."/>
            <person name="Firsov S."/>
            <person name="Vlcek C."/>
            <person name="Logacheva M.D."/>
            <person name="Field M."/>
            <person name="Filatov D."/>
            <person name="Flegontova O."/>
            <person name="Gerasimov E."/>
            <person name="Jackson A.P."/>
            <person name="Kelly S."/>
            <person name="Opperdoes F."/>
            <person name="O'Reilly A."/>
            <person name="Votypka J."/>
            <person name="Yurchenko V."/>
            <person name="Lukes J."/>
        </authorList>
    </citation>
    <scope>NUCLEOTIDE SEQUENCE [LARGE SCALE GENOMIC DNA]</scope>
    <source>
        <strain evidence="1">H10</strain>
    </source>
</reference>
<dbReference type="EMBL" id="LGTL01000014">
    <property type="protein sequence ID" value="KPA78320.1"/>
    <property type="molecule type" value="Genomic_DNA"/>
</dbReference>
<dbReference type="AlphaFoldDB" id="A0A0M9FXT9"/>
<name>A0A0M9FXT9_LEPPY</name>
<dbReference type="GeneID" id="26906743"/>
<comment type="caution">
    <text evidence="1">The sequence shown here is derived from an EMBL/GenBank/DDBJ whole genome shotgun (WGS) entry which is preliminary data.</text>
</comment>